<dbReference type="Pfam" id="PF00583">
    <property type="entry name" value="Acetyltransf_1"/>
    <property type="match status" value="1"/>
</dbReference>
<dbReference type="OrthoDB" id="9799092at2"/>
<dbReference type="STRING" id="463014.BAU07_19900"/>
<dbReference type="InterPro" id="IPR000182">
    <property type="entry name" value="GNAT_dom"/>
</dbReference>
<dbReference type="KEGG" id="bfz:BAU07_19900"/>
<reference evidence="4 5" key="1">
    <citation type="submission" date="2016-06" db="EMBL/GenBank/DDBJ databases">
        <title>Complete genome sequences of Bordetella bronchialis and Bordetella flabilis.</title>
        <authorList>
            <person name="LiPuma J.J."/>
            <person name="Spilker T."/>
        </authorList>
    </citation>
    <scope>NUCLEOTIDE SEQUENCE [LARGE SCALE GENOMIC DNA]</scope>
    <source>
        <strain evidence="4 5">AU10664</strain>
    </source>
</reference>
<keyword evidence="2" id="KW-0012">Acyltransferase</keyword>
<dbReference type="PROSITE" id="PS51186">
    <property type="entry name" value="GNAT"/>
    <property type="match status" value="1"/>
</dbReference>
<dbReference type="EMBL" id="CP016172">
    <property type="protein sequence ID" value="ANN79079.1"/>
    <property type="molecule type" value="Genomic_DNA"/>
</dbReference>
<dbReference type="Proteomes" id="UP000091926">
    <property type="component" value="Chromosome"/>
</dbReference>
<dbReference type="RefSeq" id="WP_066661411.1">
    <property type="nucleotide sequence ID" value="NZ_CBCSCL010000013.1"/>
</dbReference>
<dbReference type="PANTHER" id="PTHR43877">
    <property type="entry name" value="AMINOALKYLPHOSPHONATE N-ACETYLTRANSFERASE-RELATED-RELATED"/>
    <property type="match status" value="1"/>
</dbReference>
<name>A0A193GIH7_9BORD</name>
<accession>A0A193GIH7</accession>
<protein>
    <recommendedName>
        <fullName evidence="3">N-acetyltransferase domain-containing protein</fullName>
    </recommendedName>
</protein>
<dbReference type="InterPro" id="IPR016181">
    <property type="entry name" value="Acyl_CoA_acyltransferase"/>
</dbReference>
<keyword evidence="5" id="KW-1185">Reference proteome</keyword>
<evidence type="ECO:0000313" key="4">
    <source>
        <dbReference type="EMBL" id="ANN79079.1"/>
    </source>
</evidence>
<gene>
    <name evidence="4" type="ORF">BAU07_19900</name>
</gene>
<dbReference type="SUPFAM" id="SSF55729">
    <property type="entry name" value="Acyl-CoA N-acyltransferases (Nat)"/>
    <property type="match status" value="1"/>
</dbReference>
<dbReference type="AlphaFoldDB" id="A0A193GIH7"/>
<organism evidence="4 5">
    <name type="scientific">Bordetella flabilis</name>
    <dbReference type="NCBI Taxonomy" id="463014"/>
    <lineage>
        <taxon>Bacteria</taxon>
        <taxon>Pseudomonadati</taxon>
        <taxon>Pseudomonadota</taxon>
        <taxon>Betaproteobacteria</taxon>
        <taxon>Burkholderiales</taxon>
        <taxon>Alcaligenaceae</taxon>
        <taxon>Bordetella</taxon>
    </lineage>
</organism>
<evidence type="ECO:0000313" key="5">
    <source>
        <dbReference type="Proteomes" id="UP000091926"/>
    </source>
</evidence>
<keyword evidence="1" id="KW-0808">Transferase</keyword>
<dbReference type="InterPro" id="IPR050832">
    <property type="entry name" value="Bact_Acetyltransf"/>
</dbReference>
<evidence type="ECO:0000259" key="3">
    <source>
        <dbReference type="PROSITE" id="PS51186"/>
    </source>
</evidence>
<evidence type="ECO:0000256" key="1">
    <source>
        <dbReference type="ARBA" id="ARBA00022679"/>
    </source>
</evidence>
<proteinExistence type="predicted"/>
<dbReference type="Gene3D" id="3.40.630.30">
    <property type="match status" value="1"/>
</dbReference>
<dbReference type="GO" id="GO:0016747">
    <property type="term" value="F:acyltransferase activity, transferring groups other than amino-acyl groups"/>
    <property type="evidence" value="ECO:0007669"/>
    <property type="project" value="InterPro"/>
</dbReference>
<sequence length="167" mass="18382">MSAPPYRILPISPAHIDGYRRTLDAVARERRYLAFLEAPSLEQTQDFVLRNIERGNPHLVAVAEESVIGWCDIVPLTHPGFAHTGVVGMGVHADWRGRGVGKALLRAGAGAARQAGLQRLELEVYASNDAACRLYEAHGFVREGLKRRGRCLDGAYEDIVIMARLLP</sequence>
<dbReference type="CDD" id="cd04301">
    <property type="entry name" value="NAT_SF"/>
    <property type="match status" value="1"/>
</dbReference>
<evidence type="ECO:0000256" key="2">
    <source>
        <dbReference type="ARBA" id="ARBA00023315"/>
    </source>
</evidence>
<feature type="domain" description="N-acetyltransferase" evidence="3">
    <location>
        <begin position="6"/>
        <end position="167"/>
    </location>
</feature>